<dbReference type="InterPro" id="IPR004658">
    <property type="entry name" value="OMP_Slp"/>
</dbReference>
<name>A0A3M8SUE7_9GAMM</name>
<feature type="region of interest" description="Disordered" evidence="1">
    <location>
        <begin position="1"/>
        <end position="33"/>
    </location>
</feature>
<dbReference type="Pfam" id="PF03843">
    <property type="entry name" value="Slp"/>
    <property type="match status" value="1"/>
</dbReference>
<proteinExistence type="predicted"/>
<dbReference type="Proteomes" id="UP000267049">
    <property type="component" value="Unassembled WGS sequence"/>
</dbReference>
<reference evidence="2 3" key="1">
    <citation type="submission" date="2018-11" db="EMBL/GenBank/DDBJ databases">
        <title>Lysobacter cryohumiis sp. nov., isolated from soil in the Tianshan Mountains, Xinjiang, China.</title>
        <authorList>
            <person name="Luo Y."/>
            <person name="Sheng H."/>
        </authorList>
    </citation>
    <scope>NUCLEOTIDE SEQUENCE [LARGE SCALE GENOMIC DNA]</scope>
    <source>
        <strain evidence="2 3">ZS60</strain>
    </source>
</reference>
<evidence type="ECO:0000313" key="2">
    <source>
        <dbReference type="EMBL" id="RNF84947.1"/>
    </source>
</evidence>
<dbReference type="OrthoDB" id="5295757at2"/>
<dbReference type="GO" id="GO:0019867">
    <property type="term" value="C:outer membrane"/>
    <property type="evidence" value="ECO:0007669"/>
    <property type="project" value="InterPro"/>
</dbReference>
<evidence type="ECO:0008006" key="4">
    <source>
        <dbReference type="Google" id="ProtNLM"/>
    </source>
</evidence>
<sequence length="196" mass="21964">MAVRSGRPSAGRASTAAWPHPRTARASSTTARRTPMNSRFAVVALATAVLAACASQPRPLQGEFNPITPRDATTGDSTGAMVRWGGRVVAVEPQTDRTCFEMISTRLDTYGRPYWASDDTGGRFLACRVGFYDPALFQVNREVTFTGRVAGYESRRIGQYDYRFPKVEADVVYLWPVRDRVDVITRPAPWPWWGWW</sequence>
<protein>
    <recommendedName>
        <fullName evidence="4">Slp family lipoprotein</fullName>
    </recommendedName>
</protein>
<feature type="compositionally biased region" description="Low complexity" evidence="1">
    <location>
        <begin position="24"/>
        <end position="33"/>
    </location>
</feature>
<gene>
    <name evidence="2" type="ORF">EER27_03915</name>
</gene>
<organism evidence="2 3">
    <name type="scientific">Montanilutibacter psychrotolerans</name>
    <dbReference type="NCBI Taxonomy" id="1327343"/>
    <lineage>
        <taxon>Bacteria</taxon>
        <taxon>Pseudomonadati</taxon>
        <taxon>Pseudomonadota</taxon>
        <taxon>Gammaproteobacteria</taxon>
        <taxon>Lysobacterales</taxon>
        <taxon>Lysobacteraceae</taxon>
        <taxon>Montanilutibacter</taxon>
    </lineage>
</organism>
<dbReference type="PANTHER" id="PTHR37530:SF1">
    <property type="entry name" value="OUTER MEMBRANE PROTEIN SLP"/>
    <property type="match status" value="1"/>
</dbReference>
<dbReference type="PIRSF" id="PIRSF004982">
    <property type="entry name" value="SlP"/>
    <property type="match status" value="1"/>
</dbReference>
<keyword evidence="3" id="KW-1185">Reference proteome</keyword>
<comment type="caution">
    <text evidence="2">The sequence shown here is derived from an EMBL/GenBank/DDBJ whole genome shotgun (WGS) entry which is preliminary data.</text>
</comment>
<evidence type="ECO:0000313" key="3">
    <source>
        <dbReference type="Proteomes" id="UP000267049"/>
    </source>
</evidence>
<dbReference type="AlphaFoldDB" id="A0A3M8SUE7"/>
<accession>A0A3M8SUE7</accession>
<dbReference type="PANTHER" id="PTHR37530">
    <property type="entry name" value="OUTER MEMBRANE PROTEIN SLP"/>
    <property type="match status" value="1"/>
</dbReference>
<evidence type="ECO:0000256" key="1">
    <source>
        <dbReference type="SAM" id="MobiDB-lite"/>
    </source>
</evidence>
<dbReference type="EMBL" id="RIBS01000002">
    <property type="protein sequence ID" value="RNF84947.1"/>
    <property type="molecule type" value="Genomic_DNA"/>
</dbReference>